<evidence type="ECO:0008006" key="3">
    <source>
        <dbReference type="Google" id="ProtNLM"/>
    </source>
</evidence>
<organism evidence="1 2">
    <name type="scientific">Corynebacterium heidelbergense</name>
    <dbReference type="NCBI Taxonomy" id="2055947"/>
    <lineage>
        <taxon>Bacteria</taxon>
        <taxon>Bacillati</taxon>
        <taxon>Actinomycetota</taxon>
        <taxon>Actinomycetes</taxon>
        <taxon>Mycobacteriales</taxon>
        <taxon>Corynebacteriaceae</taxon>
        <taxon>Corynebacterium</taxon>
    </lineage>
</organism>
<comment type="caution">
    <text evidence="1">The sequence shown here is derived from an EMBL/GenBank/DDBJ whole genome shotgun (WGS) entry which is preliminary data.</text>
</comment>
<dbReference type="Pfam" id="PF02620">
    <property type="entry name" value="YceD"/>
    <property type="match status" value="1"/>
</dbReference>
<dbReference type="RefSeq" id="WP_113630495.1">
    <property type="nucleotide sequence ID" value="NZ_QHCV01000027.1"/>
</dbReference>
<accession>A0A364V6N3</accession>
<proteinExistence type="predicted"/>
<name>A0A364V6N3_9CORY</name>
<dbReference type="InterPro" id="IPR003772">
    <property type="entry name" value="YceD"/>
</dbReference>
<dbReference type="EMBL" id="QHCV01000027">
    <property type="protein sequence ID" value="RAV32323.1"/>
    <property type="molecule type" value="Genomic_DNA"/>
</dbReference>
<reference evidence="1 2" key="1">
    <citation type="journal article" date="2018" name="Syst. Appl. Microbiol.">
        <title>Corynebacterium heidelbergense sp. nov., isolated from the preen glands of Egyptian geese (Alopochen aegyptiacus).</title>
        <authorList>
            <person name="Braun M.S."/>
            <person name="Wang E."/>
            <person name="Zimmermann S."/>
            <person name="Wink M."/>
        </authorList>
    </citation>
    <scope>NUCLEOTIDE SEQUENCE [LARGE SCALE GENOMIC DNA]</scope>
    <source>
        <strain evidence="1 2">647</strain>
    </source>
</reference>
<sequence>MSNPFILDVRPVLRGTTGSPEAVTLTGPAPHDLGGELLAIHKDAPVRVEATLTNLGGAIMVDADIHGTATGSCARCLNPLNPDLDFSIQEVFALNEDTVQGDEAHSEEEVVATVDEEDRVDITQAVLDEAGLGIPFSPTCADYGEECTSETPDPDGVIDAAAGDAGAGEGGVDPRWAGLAKIAENLGTEAQEDRNGA</sequence>
<dbReference type="Proteomes" id="UP000251577">
    <property type="component" value="Unassembled WGS sequence"/>
</dbReference>
<evidence type="ECO:0000313" key="2">
    <source>
        <dbReference type="Proteomes" id="UP000251577"/>
    </source>
</evidence>
<protein>
    <recommendedName>
        <fullName evidence="3">DNA-binding protein</fullName>
    </recommendedName>
</protein>
<evidence type="ECO:0000313" key="1">
    <source>
        <dbReference type="EMBL" id="RAV32323.1"/>
    </source>
</evidence>
<dbReference type="AlphaFoldDB" id="A0A364V6N3"/>
<gene>
    <name evidence="1" type="ORF">DLJ54_03790</name>
</gene>
<keyword evidence="2" id="KW-1185">Reference proteome</keyword>